<name>A0ABQ9XHU6_9EUKA</name>
<feature type="region of interest" description="Disordered" evidence="9">
    <location>
        <begin position="640"/>
        <end position="668"/>
    </location>
</feature>
<dbReference type="EMBL" id="JARBJD010000126">
    <property type="protein sequence ID" value="KAK2951014.1"/>
    <property type="molecule type" value="Genomic_DNA"/>
</dbReference>
<evidence type="ECO:0000256" key="2">
    <source>
        <dbReference type="ARBA" id="ARBA00005533"/>
    </source>
</evidence>
<comment type="catalytic activity">
    <reaction evidence="1 8">
        <text>Hydrolytically removes 5'-nucleotides successively from the 3'-hydroxy termini of 3'-hydroxy-terminated oligonucleotides.</text>
        <dbReference type="EC" id="3.1.4.1"/>
    </reaction>
</comment>
<comment type="cofactor">
    <cofactor evidence="8">
        <name>Mg(2+)</name>
        <dbReference type="ChEBI" id="CHEBI:18420"/>
    </cofactor>
    <cofactor evidence="8">
        <name>Mn(2+)</name>
        <dbReference type="ChEBI" id="CHEBI:29035"/>
    </cofactor>
</comment>
<keyword evidence="6 8" id="KW-0460">Magnesium</keyword>
<feature type="compositionally biased region" description="Basic and acidic residues" evidence="9">
    <location>
        <begin position="511"/>
        <end position="520"/>
    </location>
</feature>
<keyword evidence="8" id="KW-0227">DNA damage</keyword>
<keyword evidence="8" id="KW-0539">Nucleus</keyword>
<dbReference type="Gene3D" id="3.40.1350.10">
    <property type="match status" value="1"/>
</dbReference>
<evidence type="ECO:0000259" key="10">
    <source>
        <dbReference type="SMART" id="SM00990"/>
    </source>
</evidence>
<sequence>MVVNILPVDLVRGIVKKKRLAHTKKIDTGTPSERVVPKTKDELVETLLSSSKQRTITSFFQPKTSPESALNMIVSDVVREMGEGLVRLAPQFARVLAVVGSLFTVTPRLDNSFDFDQMFPHDRIDPDSSTPSDDNSQLSSDTFSTFSLLSTSDTHPPRPFTSSLLIRLRRVLSGLTMKRLEIGTNSFGKWNKTTVFTSRVAFEQWEQGNELAGLLRRVGQDAEKEMKTKRSEKKESPIKKTKRSSADNEENQVQITRSHWRESDASSGPRIVLASVEAKTATELVFVEIVNGIISILESVPRQSSDWMDSNLGVSSILPLLSVEQVMSGVWPLLSELADTAIAFLDRRSCFEESVMLIEWLLFSCFVSERRTQIKLDVGRFLAISRKAPELLRRLLVDLMHLGETQTALLMCLHFESVFVSHVHPSFIHAICSATPFPPLSSSFIFTPLPQPLSQMAPSLFILSPGVFVELHNRRVELAERWQAEMQRTADEDLTEQGTSRDSKRKRTAQTKKEEPRQSSEEDACILSLLEALSNFGVPSTRIVFAGHVDHYGGELVTTGKRGKSVFVDVGGAPMSVEEIALMSYSESAGGRAREWLLKTHGKTNQLFGQLFDVLFADVLHALPISLKLDVQSLTEEKLGIDEEETEWNNDNTDEPSPAKNNTQDPSVNRWPEDQLWCLEDCNLSPIRQQPADVHINILFLKNRCDAIDTQLRRIEAALQKMNDEGSSDHSQKEETQTPHALETMETEESDQTEHVLSLREIVSRGWNRLTETRETRHIFDEDTLLNWRKMRHLASPDDLDERGHLTEATDTPEESAIPSDLDASPPKEDATIASLDDKLREARSDILGVVAESMGEFCLRLCEVISLFGDSMRCGFPDLTLCGRDPNGGKEEVVIVEVKGPRDKLSGEQIAWMNIMASCGVDIRLCRVAEE</sequence>
<feature type="region of interest" description="Disordered" evidence="9">
    <location>
        <begin position="488"/>
        <end position="520"/>
    </location>
</feature>
<comment type="similarity">
    <text evidence="2 8">Belongs to the FAN1 family.</text>
</comment>
<reference evidence="11 12" key="1">
    <citation type="journal article" date="2022" name="bioRxiv">
        <title>Genomics of Preaxostyla Flagellates Illuminates Evolutionary Transitions and the Path Towards Mitochondrial Loss.</title>
        <authorList>
            <person name="Novak L.V.F."/>
            <person name="Treitli S.C."/>
            <person name="Pyrih J."/>
            <person name="Halakuc P."/>
            <person name="Pipaliya S.V."/>
            <person name="Vacek V."/>
            <person name="Brzon O."/>
            <person name="Soukal P."/>
            <person name="Eme L."/>
            <person name="Dacks J.B."/>
            <person name="Karnkowska A."/>
            <person name="Elias M."/>
            <person name="Hampl V."/>
        </authorList>
    </citation>
    <scope>NUCLEOTIDE SEQUENCE [LARGE SCALE GENOMIC DNA]</scope>
    <source>
        <strain evidence="11">NAU3</strain>
        <tissue evidence="11">Gut</tissue>
    </source>
</reference>
<comment type="subcellular location">
    <subcellularLocation>
        <location evidence="8">Nucleus</location>
    </subcellularLocation>
</comment>
<feature type="compositionally biased region" description="Acidic residues" evidence="9">
    <location>
        <begin position="642"/>
        <end position="654"/>
    </location>
</feature>
<evidence type="ECO:0000256" key="6">
    <source>
        <dbReference type="ARBA" id="ARBA00022842"/>
    </source>
</evidence>
<feature type="compositionally biased region" description="Low complexity" evidence="9">
    <location>
        <begin position="127"/>
        <end position="139"/>
    </location>
</feature>
<proteinExistence type="inferred from homology"/>
<accession>A0ABQ9XHU6</accession>
<feature type="region of interest" description="Disordered" evidence="9">
    <location>
        <begin position="798"/>
        <end position="828"/>
    </location>
</feature>
<organism evidence="11 12">
    <name type="scientific">Blattamonas nauphoetae</name>
    <dbReference type="NCBI Taxonomy" id="2049346"/>
    <lineage>
        <taxon>Eukaryota</taxon>
        <taxon>Metamonada</taxon>
        <taxon>Preaxostyla</taxon>
        <taxon>Oxymonadida</taxon>
        <taxon>Blattamonas</taxon>
    </lineage>
</organism>
<keyword evidence="7 8" id="KW-0464">Manganese</keyword>
<feature type="region of interest" description="Disordered" evidence="9">
    <location>
        <begin position="221"/>
        <end position="262"/>
    </location>
</feature>
<feature type="compositionally biased region" description="Basic and acidic residues" evidence="9">
    <location>
        <begin position="722"/>
        <end position="737"/>
    </location>
</feature>
<keyword evidence="12" id="KW-1185">Reference proteome</keyword>
<evidence type="ECO:0000313" key="11">
    <source>
        <dbReference type="EMBL" id="KAK2951014.1"/>
    </source>
</evidence>
<evidence type="ECO:0000256" key="5">
    <source>
        <dbReference type="ARBA" id="ARBA00022801"/>
    </source>
</evidence>
<dbReference type="Proteomes" id="UP001281761">
    <property type="component" value="Unassembled WGS sequence"/>
</dbReference>
<dbReference type="Pfam" id="PF08774">
    <property type="entry name" value="VRR_NUC"/>
    <property type="match status" value="1"/>
</dbReference>
<comment type="caution">
    <text evidence="11">The sequence shown here is derived from an EMBL/GenBank/DDBJ whole genome shotgun (WGS) entry which is preliminary data.</text>
</comment>
<feature type="region of interest" description="Disordered" evidence="9">
    <location>
        <begin position="722"/>
        <end position="755"/>
    </location>
</feature>
<evidence type="ECO:0000256" key="9">
    <source>
        <dbReference type="SAM" id="MobiDB-lite"/>
    </source>
</evidence>
<dbReference type="EC" id="3.1.4.1" evidence="8"/>
<evidence type="ECO:0000256" key="3">
    <source>
        <dbReference type="ARBA" id="ARBA00022722"/>
    </source>
</evidence>
<keyword evidence="3 8" id="KW-0540">Nuclease</keyword>
<dbReference type="PANTHER" id="PTHR15749">
    <property type="entry name" value="FANCONI-ASSOCIATED NUCLEASE 1"/>
    <property type="match status" value="1"/>
</dbReference>
<comment type="function">
    <text evidence="8">Nuclease required for the repair of DNA interstrand cross-links (ICL). Acts as a 5'-3' exonuclease that anchors at a cut end of DNA and cleaves DNA successively at every third nucleotide, allowing to excise an ICL from one strand through flanking incisions.</text>
</comment>
<feature type="region of interest" description="Disordered" evidence="9">
    <location>
        <begin position="120"/>
        <end position="139"/>
    </location>
</feature>
<protein>
    <recommendedName>
        <fullName evidence="8">Fanconi-associated nuclease</fullName>
        <ecNumber evidence="8">3.1.4.1</ecNumber>
    </recommendedName>
</protein>
<dbReference type="PANTHER" id="PTHR15749:SF4">
    <property type="entry name" value="FANCONI-ASSOCIATED NUCLEASE 1"/>
    <property type="match status" value="1"/>
</dbReference>
<evidence type="ECO:0000256" key="1">
    <source>
        <dbReference type="ARBA" id="ARBA00000983"/>
    </source>
</evidence>
<evidence type="ECO:0000313" key="12">
    <source>
        <dbReference type="Proteomes" id="UP001281761"/>
    </source>
</evidence>
<dbReference type="InterPro" id="IPR014883">
    <property type="entry name" value="VRR_NUC"/>
</dbReference>
<feature type="domain" description="VRR-NUC" evidence="10">
    <location>
        <begin position="824"/>
        <end position="931"/>
    </location>
</feature>
<keyword evidence="5 8" id="KW-0378">Hydrolase</keyword>
<evidence type="ECO:0000256" key="8">
    <source>
        <dbReference type="RuleBase" id="RU365033"/>
    </source>
</evidence>
<keyword evidence="8" id="KW-0234">DNA repair</keyword>
<dbReference type="SMART" id="SM00990">
    <property type="entry name" value="VRR_NUC"/>
    <property type="match status" value="1"/>
</dbReference>
<evidence type="ECO:0000256" key="4">
    <source>
        <dbReference type="ARBA" id="ARBA00022723"/>
    </source>
</evidence>
<gene>
    <name evidence="11" type="ORF">BLNAU_14093</name>
</gene>
<evidence type="ECO:0000256" key="7">
    <source>
        <dbReference type="ARBA" id="ARBA00023211"/>
    </source>
</evidence>
<dbReference type="InterPro" id="IPR011856">
    <property type="entry name" value="tRNA_endonuc-like_dom_sf"/>
</dbReference>
<keyword evidence="4 8" id="KW-0479">Metal-binding</keyword>
<feature type="compositionally biased region" description="Basic and acidic residues" evidence="9">
    <location>
        <begin position="221"/>
        <end position="238"/>
    </location>
</feature>
<dbReference type="InterPro" id="IPR033315">
    <property type="entry name" value="Fan1-like"/>
</dbReference>